<dbReference type="PANTHER" id="PTHR48104">
    <property type="entry name" value="METACASPASE-4"/>
    <property type="match status" value="1"/>
</dbReference>
<accession>A0ABV4N985</accession>
<feature type="domain" description="Peptidase C14 caspase" evidence="2">
    <location>
        <begin position="21"/>
        <end position="282"/>
    </location>
</feature>
<sequence>MRQLFIIFIALFSQMVFAATNHALVVGVSEYPNLEPSLSLNGPKYDALRVQSMLLQQGVAENNIELLADGVEGSILPTKQNIIDAIFAIEKDLSEGDFVYLHFSGHGSQQPVKDLQDSNDAIDGLDEIFLPRDVASWSKERGEVPNSITDDEINILTTRLRNKGANVWVVFDSCHSGTMTRSITGQNVRSRNVSLDQLKGSGSTEKQRITKVGNDFNLSPVTLTTNAGALISFGAAQSNEEAPEMDLSFGESKSPQGLFTYTLTSLISQNPNLSYRQLAQSVLSTYNGFPWYRTTPLFEGKELDTPIFHRSGEVHIRYPMKKAKGQYFIQAGQINGFEKGAVVEVFADVSAQEPLAVMEITKSELATSEAVLRTGDVNKKRVFAQLQSPAYPPAITFKWQENPNEAWQSALSNHLKKNDFLNRTIEWVEEDKSADVSIYVADDRVYFFTLANIELPCELESTKEKACQASNPESQESYLSLPIAESTPSDILNNGLIRLVRAHNLKRLSAQLTGKSSILSEVYLNEEPVELDNVVVAGDGDELQMSFVNQTRKPVDLTVMFIDSGLGITQVFPEPGYSGRLFAGEFAEFEGVVSSEETTGEEQFIVIAVPASREAPTVSLAHLQQEPLESSTFEKRVETKTRAIGSPEDLFAQALGDLPQQRAFKKREKSSDKAAISVIRLQTR</sequence>
<keyword evidence="4" id="KW-1185">Reference proteome</keyword>
<dbReference type="Proteomes" id="UP001570417">
    <property type="component" value="Unassembled WGS sequence"/>
</dbReference>
<proteinExistence type="predicted"/>
<evidence type="ECO:0000256" key="1">
    <source>
        <dbReference type="SAM" id="SignalP"/>
    </source>
</evidence>
<evidence type="ECO:0000313" key="4">
    <source>
        <dbReference type="Proteomes" id="UP001570417"/>
    </source>
</evidence>
<gene>
    <name evidence="3" type="ORF">AB4566_06405</name>
</gene>
<dbReference type="PANTHER" id="PTHR48104:SF30">
    <property type="entry name" value="METACASPASE-1"/>
    <property type="match status" value="1"/>
</dbReference>
<keyword evidence="1" id="KW-0732">Signal</keyword>
<comment type="caution">
    <text evidence="3">The sequence shown here is derived from an EMBL/GenBank/DDBJ whole genome shotgun (WGS) entry which is preliminary data.</text>
</comment>
<evidence type="ECO:0000313" key="3">
    <source>
        <dbReference type="EMBL" id="MFA0567901.1"/>
    </source>
</evidence>
<feature type="signal peptide" evidence="1">
    <location>
        <begin position="1"/>
        <end position="18"/>
    </location>
</feature>
<dbReference type="InterPro" id="IPR011600">
    <property type="entry name" value="Pept_C14_caspase"/>
</dbReference>
<organism evidence="3 4">
    <name type="scientific">Vibrio gallaecicus</name>
    <dbReference type="NCBI Taxonomy" id="552386"/>
    <lineage>
        <taxon>Bacteria</taxon>
        <taxon>Pseudomonadati</taxon>
        <taxon>Pseudomonadota</taxon>
        <taxon>Gammaproteobacteria</taxon>
        <taxon>Vibrionales</taxon>
        <taxon>Vibrionaceae</taxon>
        <taxon>Vibrio</taxon>
    </lineage>
</organism>
<dbReference type="EMBL" id="JBFRUW010000017">
    <property type="protein sequence ID" value="MFA0567901.1"/>
    <property type="molecule type" value="Genomic_DNA"/>
</dbReference>
<dbReference type="Pfam" id="PF00656">
    <property type="entry name" value="Peptidase_C14"/>
    <property type="match status" value="1"/>
</dbReference>
<protein>
    <submittedName>
        <fullName evidence="3">Caspase domain-containing protein</fullName>
    </submittedName>
</protein>
<evidence type="ECO:0000259" key="2">
    <source>
        <dbReference type="Pfam" id="PF00656"/>
    </source>
</evidence>
<name>A0ABV4N985_9VIBR</name>
<reference evidence="3 4" key="1">
    <citation type="journal article" date="2024" name="ISME J.">
        <title>Tailless and filamentous prophages are predominant in marine Vibrio.</title>
        <authorList>
            <person name="Steensen K."/>
            <person name="Seneca J."/>
            <person name="Bartlau N."/>
            <person name="Yu X.A."/>
            <person name="Hussain F.A."/>
            <person name="Polz M.F."/>
        </authorList>
    </citation>
    <scope>NUCLEOTIDE SEQUENCE [LARGE SCALE GENOMIC DNA]</scope>
    <source>
        <strain evidence="3 4">10N.222.51.A1</strain>
    </source>
</reference>
<feature type="chain" id="PRO_5047183755" evidence="1">
    <location>
        <begin position="19"/>
        <end position="684"/>
    </location>
</feature>
<dbReference type="RefSeq" id="WP_372265432.1">
    <property type="nucleotide sequence ID" value="NZ_JBFRUW010000017.1"/>
</dbReference>
<dbReference type="InterPro" id="IPR050452">
    <property type="entry name" value="Metacaspase"/>
</dbReference>
<dbReference type="Gene3D" id="3.40.50.1460">
    <property type="match status" value="1"/>
</dbReference>